<dbReference type="CDD" id="cd09275">
    <property type="entry name" value="RNase_HI_RT_DIRS1"/>
    <property type="match status" value="1"/>
</dbReference>
<feature type="region of interest" description="Disordered" evidence="1">
    <location>
        <begin position="1"/>
        <end position="21"/>
    </location>
</feature>
<reference evidence="2 3" key="1">
    <citation type="journal article" date="2015" name="Genome Biol. Evol.">
        <title>Comparative Genomics of a Bacterivorous Green Alga Reveals Evolutionary Causalities and Consequences of Phago-Mixotrophic Mode of Nutrition.</title>
        <authorList>
            <person name="Burns J.A."/>
            <person name="Paasch A."/>
            <person name="Narechania A."/>
            <person name="Kim E."/>
        </authorList>
    </citation>
    <scope>NUCLEOTIDE SEQUENCE [LARGE SCALE GENOMIC DNA]</scope>
    <source>
        <strain evidence="2 3">PLY_AMNH</strain>
    </source>
</reference>
<proteinExistence type="predicted"/>
<accession>A0AAE0GNI1</accession>
<sequence length="436" mass="49551">MLMASEHFRHGPSVSHKQPRDLEEMPQREWCPLRCKASSHINYLELFVVWRALALWAHRLSGWTMVVRIDNQCAIAHVDKFGGPVEYLPPLHKIFHLCAEHNIRLRPKYITSEDNELADLLSRLRLEEFHMRWAMRRREVLWRHDRDDWMFNPVLFRELDEDFGSFELYACVAESRANAFCSRSRKLFGLQALTADGHGCVLLGAGVGWRRGLRVGVGAARSVPAEELLEELAVAVERYQDAMYAEHTLRSYHTGIQAFVTFCVRFACLGCLEPLLPASDVTLGVRRTWERLSKPVMPIMLQDLREMATVAELSTVSRAALWAAVLTGFYGYMLATADLPDEAPIFQSEKGGKRGGLVPMTHSVLVAAIKKLAAKIGRDPAKFAGHSLRLRLRVDKLYIKLQGDWKSDCYERYCELDDEQGLILPVAFAEAAEALT</sequence>
<comment type="caution">
    <text evidence="2">The sequence shown here is derived from an EMBL/GenBank/DDBJ whole genome shotgun (WGS) entry which is preliminary data.</text>
</comment>
<protein>
    <submittedName>
        <fullName evidence="2">Uncharacterized protein</fullName>
    </submittedName>
</protein>
<dbReference type="AlphaFoldDB" id="A0AAE0GNI1"/>
<evidence type="ECO:0000313" key="3">
    <source>
        <dbReference type="Proteomes" id="UP001190700"/>
    </source>
</evidence>
<gene>
    <name evidence="2" type="ORF">CYMTET_10849</name>
</gene>
<dbReference type="EMBL" id="LGRX02003871">
    <property type="protein sequence ID" value="KAK3281362.1"/>
    <property type="molecule type" value="Genomic_DNA"/>
</dbReference>
<organism evidence="2 3">
    <name type="scientific">Cymbomonas tetramitiformis</name>
    <dbReference type="NCBI Taxonomy" id="36881"/>
    <lineage>
        <taxon>Eukaryota</taxon>
        <taxon>Viridiplantae</taxon>
        <taxon>Chlorophyta</taxon>
        <taxon>Pyramimonadophyceae</taxon>
        <taxon>Pyramimonadales</taxon>
        <taxon>Pyramimonadaceae</taxon>
        <taxon>Cymbomonas</taxon>
    </lineage>
</organism>
<keyword evidence="3" id="KW-1185">Reference proteome</keyword>
<dbReference type="Proteomes" id="UP001190700">
    <property type="component" value="Unassembled WGS sequence"/>
</dbReference>
<evidence type="ECO:0000256" key="1">
    <source>
        <dbReference type="SAM" id="MobiDB-lite"/>
    </source>
</evidence>
<evidence type="ECO:0000313" key="2">
    <source>
        <dbReference type="EMBL" id="KAK3281362.1"/>
    </source>
</evidence>
<name>A0AAE0GNI1_9CHLO</name>